<dbReference type="InterPro" id="IPR027417">
    <property type="entry name" value="P-loop_NTPase"/>
</dbReference>
<gene>
    <name evidence="10" type="ORF">MNBD_GAMMA09-138</name>
</gene>
<organism evidence="10">
    <name type="scientific">hydrothermal vent metagenome</name>
    <dbReference type="NCBI Taxonomy" id="652676"/>
    <lineage>
        <taxon>unclassified sequences</taxon>
        <taxon>metagenomes</taxon>
        <taxon>ecological metagenomes</taxon>
    </lineage>
</organism>
<dbReference type="FunFam" id="1.10.20.140:FF:000001">
    <property type="entry name" value="tRNA dimethylallyltransferase"/>
    <property type="match status" value="1"/>
</dbReference>
<dbReference type="GO" id="GO:0052381">
    <property type="term" value="F:tRNA dimethylallyltransferase activity"/>
    <property type="evidence" value="ECO:0007669"/>
    <property type="project" value="UniProtKB-EC"/>
</dbReference>
<dbReference type="PANTHER" id="PTHR11088">
    <property type="entry name" value="TRNA DIMETHYLALLYLTRANSFERASE"/>
    <property type="match status" value="1"/>
</dbReference>
<evidence type="ECO:0000256" key="6">
    <source>
        <dbReference type="ARBA" id="ARBA00022741"/>
    </source>
</evidence>
<dbReference type="SUPFAM" id="SSF52540">
    <property type="entry name" value="P-loop containing nucleoside triphosphate hydrolases"/>
    <property type="match status" value="1"/>
</dbReference>
<keyword evidence="8" id="KW-0460">Magnesium</keyword>
<dbReference type="InterPro" id="IPR039657">
    <property type="entry name" value="Dimethylallyltransferase"/>
</dbReference>
<sequence>MIIQQAGTNPADKPTIIFVMGPTAAGKTDLAIECVERFDCELISVDSALVYREMDIGTAKPDVETLRRAPHKLIDIIDPAEAYSVGNFRGDALAEIEASLSRGRTPLLVGGTMLYYKGLQQGLSELPAADERVRAALDADAKQFGWLFMHDRLAEIDPVSAQRIHPNDPQRIQRALEVYEITGRPLTDFWQAQQSVDLPYNVIKIAFFPEDRGLLHGRIAKRFHQMLELGFIDEVEALKGRGDLNLDMPSMRCVGYRQAWEYLDGGINRDEMTEKSIIATRQLAKRQMTWLRKENNCNFYDVEQGIYQKILKNLKNSLFF</sequence>
<keyword evidence="5" id="KW-0819">tRNA processing</keyword>
<dbReference type="Pfam" id="PF01715">
    <property type="entry name" value="IPPT"/>
    <property type="match status" value="1"/>
</dbReference>
<dbReference type="Gene3D" id="1.10.20.140">
    <property type="match status" value="1"/>
</dbReference>
<comment type="similarity">
    <text evidence="2">Belongs to the IPP transferase family.</text>
</comment>
<comment type="catalytic activity">
    <reaction evidence="9">
        <text>adenosine(37) in tRNA + dimethylallyl diphosphate = N(6)-dimethylallyladenosine(37) in tRNA + diphosphate</text>
        <dbReference type="Rhea" id="RHEA:26482"/>
        <dbReference type="Rhea" id="RHEA-COMP:10162"/>
        <dbReference type="Rhea" id="RHEA-COMP:10375"/>
        <dbReference type="ChEBI" id="CHEBI:33019"/>
        <dbReference type="ChEBI" id="CHEBI:57623"/>
        <dbReference type="ChEBI" id="CHEBI:74411"/>
        <dbReference type="ChEBI" id="CHEBI:74415"/>
        <dbReference type="EC" id="2.5.1.75"/>
    </reaction>
</comment>
<accession>A0A3B0Y2F7</accession>
<evidence type="ECO:0000256" key="1">
    <source>
        <dbReference type="ARBA" id="ARBA00001946"/>
    </source>
</evidence>
<evidence type="ECO:0000256" key="9">
    <source>
        <dbReference type="ARBA" id="ARBA00049563"/>
    </source>
</evidence>
<keyword evidence="6" id="KW-0547">Nucleotide-binding</keyword>
<evidence type="ECO:0000256" key="5">
    <source>
        <dbReference type="ARBA" id="ARBA00022694"/>
    </source>
</evidence>
<comment type="cofactor">
    <cofactor evidence="1">
        <name>Mg(2+)</name>
        <dbReference type="ChEBI" id="CHEBI:18420"/>
    </cofactor>
</comment>
<evidence type="ECO:0000256" key="3">
    <source>
        <dbReference type="ARBA" id="ARBA00012665"/>
    </source>
</evidence>
<protein>
    <recommendedName>
        <fullName evidence="3">tRNA dimethylallyltransferase</fullName>
        <ecNumber evidence="3">2.5.1.75</ecNumber>
    </recommendedName>
</protein>
<keyword evidence="4 10" id="KW-0808">Transferase</keyword>
<dbReference type="EC" id="2.5.1.75" evidence="3"/>
<dbReference type="AlphaFoldDB" id="A0A3B0Y2F7"/>
<dbReference type="GO" id="GO:0005524">
    <property type="term" value="F:ATP binding"/>
    <property type="evidence" value="ECO:0007669"/>
    <property type="project" value="UniProtKB-KW"/>
</dbReference>
<evidence type="ECO:0000256" key="2">
    <source>
        <dbReference type="ARBA" id="ARBA00005842"/>
    </source>
</evidence>
<dbReference type="NCBIfam" id="TIGR00174">
    <property type="entry name" value="miaA"/>
    <property type="match status" value="1"/>
</dbReference>
<dbReference type="Gene3D" id="3.40.50.300">
    <property type="entry name" value="P-loop containing nucleotide triphosphate hydrolases"/>
    <property type="match status" value="1"/>
</dbReference>
<proteinExistence type="inferred from homology"/>
<keyword evidence="7" id="KW-0067">ATP-binding</keyword>
<dbReference type="InterPro" id="IPR018022">
    <property type="entry name" value="IPT"/>
</dbReference>
<dbReference type="PANTHER" id="PTHR11088:SF60">
    <property type="entry name" value="TRNA DIMETHYLALLYLTRANSFERASE"/>
    <property type="match status" value="1"/>
</dbReference>
<evidence type="ECO:0000256" key="7">
    <source>
        <dbReference type="ARBA" id="ARBA00022840"/>
    </source>
</evidence>
<dbReference type="GO" id="GO:0006400">
    <property type="term" value="P:tRNA modification"/>
    <property type="evidence" value="ECO:0007669"/>
    <property type="project" value="TreeGrafter"/>
</dbReference>
<evidence type="ECO:0000313" key="10">
    <source>
        <dbReference type="EMBL" id="VAW71070.1"/>
    </source>
</evidence>
<dbReference type="EMBL" id="UOFI01000214">
    <property type="protein sequence ID" value="VAW71070.1"/>
    <property type="molecule type" value="Genomic_DNA"/>
</dbReference>
<evidence type="ECO:0000256" key="4">
    <source>
        <dbReference type="ARBA" id="ARBA00022679"/>
    </source>
</evidence>
<dbReference type="HAMAP" id="MF_00185">
    <property type="entry name" value="IPP_trans"/>
    <property type="match status" value="1"/>
</dbReference>
<reference evidence="10" key="1">
    <citation type="submission" date="2018-06" db="EMBL/GenBank/DDBJ databases">
        <authorList>
            <person name="Zhirakovskaya E."/>
        </authorList>
    </citation>
    <scope>NUCLEOTIDE SEQUENCE</scope>
</reference>
<evidence type="ECO:0000256" key="8">
    <source>
        <dbReference type="ARBA" id="ARBA00022842"/>
    </source>
</evidence>
<name>A0A3B0Y2F7_9ZZZZ</name>